<accession>A0A417YW48</accession>
<protein>
    <recommendedName>
        <fullName evidence="4">YtxH domain-containing protein</fullName>
    </recommendedName>
</protein>
<feature type="compositionally biased region" description="Basic and acidic residues" evidence="1">
    <location>
        <begin position="245"/>
        <end position="254"/>
    </location>
</feature>
<evidence type="ECO:0008006" key="4">
    <source>
        <dbReference type="Google" id="ProtNLM"/>
    </source>
</evidence>
<dbReference type="OrthoDB" id="2964225at2"/>
<feature type="compositionally biased region" description="Low complexity" evidence="1">
    <location>
        <begin position="174"/>
        <end position="190"/>
    </location>
</feature>
<sequence>MSEYDNQNQNLSYSDNEKNSKLLKGIVIGGVIGGILTLLDSSTRSSLKETATELKNTSKNMFTEVKQNPNEVKDQMVTQFQQASNVLKDAIADAQRLYDRLNSDLFGKVSEVKDISKDAIDTVMGFKGEVKEIGSKVAEAGTELKAAAPTGSGTDSSSGSTYPSGENTYLGQASGSLTGTSSVTGSGSDTSFRDTGTTDYGLVNSSESLDNTDLTSGDATFSPEKSGGLGYSNEKGKHTTGGQESPKHDKDEKF</sequence>
<dbReference type="Proteomes" id="UP000284416">
    <property type="component" value="Unassembled WGS sequence"/>
</dbReference>
<name>A0A417YW48_9BACI</name>
<dbReference type="AlphaFoldDB" id="A0A417YW48"/>
<feature type="compositionally biased region" description="Polar residues" evidence="1">
    <location>
        <begin position="193"/>
        <end position="219"/>
    </location>
</feature>
<evidence type="ECO:0000256" key="1">
    <source>
        <dbReference type="SAM" id="MobiDB-lite"/>
    </source>
</evidence>
<gene>
    <name evidence="2" type="ORF">D1B31_07560</name>
</gene>
<dbReference type="EMBL" id="QWEG01000004">
    <property type="protein sequence ID" value="RHW41566.1"/>
    <property type="molecule type" value="Genomic_DNA"/>
</dbReference>
<evidence type="ECO:0000313" key="2">
    <source>
        <dbReference type="EMBL" id="RHW41566.1"/>
    </source>
</evidence>
<feature type="region of interest" description="Disordered" evidence="1">
    <location>
        <begin position="146"/>
        <end position="254"/>
    </location>
</feature>
<comment type="caution">
    <text evidence="2">The sequence shown here is derived from an EMBL/GenBank/DDBJ whole genome shotgun (WGS) entry which is preliminary data.</text>
</comment>
<reference evidence="2 3" key="1">
    <citation type="journal article" date="2017" name="Int. J. Syst. Evol. Microbiol.">
        <title>Bacillus notoginsengisoli sp. nov., a novel bacterium isolated from the rhizosphere of Panax notoginseng.</title>
        <authorList>
            <person name="Zhang M.Y."/>
            <person name="Cheng J."/>
            <person name="Cai Y."/>
            <person name="Zhang T.Y."/>
            <person name="Wu Y.Y."/>
            <person name="Manikprabhu D."/>
            <person name="Li W.J."/>
            <person name="Zhang Y.X."/>
        </authorList>
    </citation>
    <scope>NUCLEOTIDE SEQUENCE [LARGE SCALE GENOMIC DNA]</scope>
    <source>
        <strain evidence="2 3">JCM 30743</strain>
    </source>
</reference>
<organism evidence="2 3">
    <name type="scientific">Neobacillus notoginsengisoli</name>
    <dbReference type="NCBI Taxonomy" id="1578198"/>
    <lineage>
        <taxon>Bacteria</taxon>
        <taxon>Bacillati</taxon>
        <taxon>Bacillota</taxon>
        <taxon>Bacilli</taxon>
        <taxon>Bacillales</taxon>
        <taxon>Bacillaceae</taxon>
        <taxon>Neobacillus</taxon>
    </lineage>
</organism>
<feature type="compositionally biased region" description="Low complexity" evidence="1">
    <location>
        <begin position="150"/>
        <end position="165"/>
    </location>
</feature>
<dbReference type="RefSeq" id="WP_118920149.1">
    <property type="nucleotide sequence ID" value="NZ_QWEG01000004.1"/>
</dbReference>
<evidence type="ECO:0000313" key="3">
    <source>
        <dbReference type="Proteomes" id="UP000284416"/>
    </source>
</evidence>
<proteinExistence type="predicted"/>
<keyword evidence="3" id="KW-1185">Reference proteome</keyword>